<keyword evidence="4" id="KW-1185">Reference proteome</keyword>
<evidence type="ECO:0000256" key="1">
    <source>
        <dbReference type="SAM" id="MobiDB-lite"/>
    </source>
</evidence>
<dbReference type="AlphaFoldDB" id="A0A8T0GRE2"/>
<feature type="region of interest" description="Disordered" evidence="1">
    <location>
        <begin position="22"/>
        <end position="49"/>
    </location>
</feature>
<name>A0A8T0GRE2_CERPU</name>
<protein>
    <submittedName>
        <fullName evidence="3">Uncharacterized protein</fullName>
    </submittedName>
</protein>
<evidence type="ECO:0000313" key="4">
    <source>
        <dbReference type="Proteomes" id="UP000822688"/>
    </source>
</evidence>
<keyword evidence="2" id="KW-0732">Signal</keyword>
<accession>A0A8T0GRE2</accession>
<organism evidence="3 4">
    <name type="scientific">Ceratodon purpureus</name>
    <name type="common">Fire moss</name>
    <name type="synonym">Dicranum purpureum</name>
    <dbReference type="NCBI Taxonomy" id="3225"/>
    <lineage>
        <taxon>Eukaryota</taxon>
        <taxon>Viridiplantae</taxon>
        <taxon>Streptophyta</taxon>
        <taxon>Embryophyta</taxon>
        <taxon>Bryophyta</taxon>
        <taxon>Bryophytina</taxon>
        <taxon>Bryopsida</taxon>
        <taxon>Dicranidae</taxon>
        <taxon>Pseudoditrichales</taxon>
        <taxon>Ditrichaceae</taxon>
        <taxon>Ceratodon</taxon>
    </lineage>
</organism>
<gene>
    <name evidence="3" type="ORF">KC19_9G011400</name>
</gene>
<feature type="signal peptide" evidence="2">
    <location>
        <begin position="1"/>
        <end position="19"/>
    </location>
</feature>
<reference evidence="3" key="1">
    <citation type="submission" date="2020-06" db="EMBL/GenBank/DDBJ databases">
        <title>WGS assembly of Ceratodon purpureus strain R40.</title>
        <authorList>
            <person name="Carey S.B."/>
            <person name="Jenkins J."/>
            <person name="Shu S."/>
            <person name="Lovell J.T."/>
            <person name="Sreedasyam A."/>
            <person name="Maumus F."/>
            <person name="Tiley G.P."/>
            <person name="Fernandez-Pozo N."/>
            <person name="Barry K."/>
            <person name="Chen C."/>
            <person name="Wang M."/>
            <person name="Lipzen A."/>
            <person name="Daum C."/>
            <person name="Saski C.A."/>
            <person name="Payton A.C."/>
            <person name="Mcbreen J.C."/>
            <person name="Conrad R.E."/>
            <person name="Kollar L.M."/>
            <person name="Olsson S."/>
            <person name="Huttunen S."/>
            <person name="Landis J.B."/>
            <person name="Wickett N.J."/>
            <person name="Johnson M.G."/>
            <person name="Rensing S.A."/>
            <person name="Grimwood J."/>
            <person name="Schmutz J."/>
            <person name="Mcdaniel S.F."/>
        </authorList>
    </citation>
    <scope>NUCLEOTIDE SEQUENCE</scope>
    <source>
        <strain evidence="3">R40</strain>
    </source>
</reference>
<evidence type="ECO:0000256" key="2">
    <source>
        <dbReference type="SAM" id="SignalP"/>
    </source>
</evidence>
<dbReference type="EMBL" id="CM026430">
    <property type="protein sequence ID" value="KAG0560764.1"/>
    <property type="molecule type" value="Genomic_DNA"/>
</dbReference>
<proteinExistence type="predicted"/>
<comment type="caution">
    <text evidence="3">The sequence shown here is derived from an EMBL/GenBank/DDBJ whole genome shotgun (WGS) entry which is preliminary data.</text>
</comment>
<sequence length="49" mass="5584">MRILPILLISISGYIPADGGYQPYQTDRQTDRAHGPWSQPPRSHIPFHV</sequence>
<feature type="chain" id="PRO_5035810977" evidence="2">
    <location>
        <begin position="20"/>
        <end position="49"/>
    </location>
</feature>
<evidence type="ECO:0000313" key="3">
    <source>
        <dbReference type="EMBL" id="KAG0560764.1"/>
    </source>
</evidence>
<dbReference type="Proteomes" id="UP000822688">
    <property type="component" value="Chromosome 9"/>
</dbReference>